<name>A0ABR9EBM7_9GAMM</name>
<dbReference type="InterPro" id="IPR025363">
    <property type="entry name" value="DUF4267"/>
</dbReference>
<feature type="transmembrane region" description="Helical" evidence="1">
    <location>
        <begin position="69"/>
        <end position="89"/>
    </location>
</feature>
<feature type="transmembrane region" description="Helical" evidence="1">
    <location>
        <begin position="96"/>
        <end position="118"/>
    </location>
</feature>
<evidence type="ECO:0000313" key="2">
    <source>
        <dbReference type="EMBL" id="MBE0368383.1"/>
    </source>
</evidence>
<proteinExistence type="predicted"/>
<protein>
    <recommendedName>
        <fullName evidence="4">DUF4267 domain-containing protein</fullName>
    </recommendedName>
</protein>
<reference evidence="2 3" key="1">
    <citation type="submission" date="2015-03" db="EMBL/GenBank/DDBJ databases">
        <title>Genome sequence of Pseudoalteromonas aurantia.</title>
        <authorList>
            <person name="Xie B.-B."/>
            <person name="Rong J.-C."/>
            <person name="Qin Q.-L."/>
            <person name="Zhang Y.-Z."/>
        </authorList>
    </citation>
    <scope>NUCLEOTIDE SEQUENCE [LARGE SCALE GENOMIC DNA]</scope>
    <source>
        <strain evidence="2 3">208</strain>
    </source>
</reference>
<feature type="transmembrane region" description="Helical" evidence="1">
    <location>
        <begin position="124"/>
        <end position="142"/>
    </location>
</feature>
<comment type="caution">
    <text evidence="2">The sequence shown here is derived from an EMBL/GenBank/DDBJ whole genome shotgun (WGS) entry which is preliminary data.</text>
</comment>
<dbReference type="EMBL" id="AQGV01000012">
    <property type="protein sequence ID" value="MBE0368383.1"/>
    <property type="molecule type" value="Genomic_DNA"/>
</dbReference>
<organism evidence="2 3">
    <name type="scientific">Pseudoalteromonas aurantia 208</name>
    <dbReference type="NCBI Taxonomy" id="1314867"/>
    <lineage>
        <taxon>Bacteria</taxon>
        <taxon>Pseudomonadati</taxon>
        <taxon>Pseudomonadota</taxon>
        <taxon>Gammaproteobacteria</taxon>
        <taxon>Alteromonadales</taxon>
        <taxon>Pseudoalteromonadaceae</taxon>
        <taxon>Pseudoalteromonas</taxon>
    </lineage>
</organism>
<gene>
    <name evidence="2" type="ORF">PAUR_a1971</name>
</gene>
<evidence type="ECO:0000313" key="3">
    <source>
        <dbReference type="Proteomes" id="UP000615755"/>
    </source>
</evidence>
<dbReference type="Pfam" id="PF14087">
    <property type="entry name" value="DUF4267"/>
    <property type="match status" value="1"/>
</dbReference>
<sequence length="152" mass="17007">MVLLNNKKLLSLRTIEVLKVVKSKIEVIAIILVSLMALLQGFYGIFSYLEPSGFATVRGTELFSHLDADWVIIYGSRTIFITLVLGLLIIKKQYSILMWCAIFGVAMPVTDGVLAYQADAPLKVIYKHIATVLYLLVTFYVLKLMVSRCSGK</sequence>
<evidence type="ECO:0008006" key="4">
    <source>
        <dbReference type="Google" id="ProtNLM"/>
    </source>
</evidence>
<keyword evidence="1" id="KW-0472">Membrane</keyword>
<keyword evidence="3" id="KW-1185">Reference proteome</keyword>
<keyword evidence="1" id="KW-0812">Transmembrane</keyword>
<evidence type="ECO:0000256" key="1">
    <source>
        <dbReference type="SAM" id="Phobius"/>
    </source>
</evidence>
<dbReference type="Proteomes" id="UP000615755">
    <property type="component" value="Unassembled WGS sequence"/>
</dbReference>
<feature type="transmembrane region" description="Helical" evidence="1">
    <location>
        <begin position="27"/>
        <end position="49"/>
    </location>
</feature>
<accession>A0ABR9EBM7</accession>
<keyword evidence="1" id="KW-1133">Transmembrane helix</keyword>